<keyword evidence="2" id="KW-1185">Reference proteome</keyword>
<proteinExistence type="predicted"/>
<dbReference type="EMBL" id="QEAS01000012">
    <property type="protein sequence ID" value="PWG79704.1"/>
    <property type="molecule type" value="Genomic_DNA"/>
</dbReference>
<organism evidence="1 2">
    <name type="scientific">Pararcticibacter amylolyticus</name>
    <dbReference type="NCBI Taxonomy" id="2173175"/>
    <lineage>
        <taxon>Bacteria</taxon>
        <taxon>Pseudomonadati</taxon>
        <taxon>Bacteroidota</taxon>
        <taxon>Sphingobacteriia</taxon>
        <taxon>Sphingobacteriales</taxon>
        <taxon>Sphingobacteriaceae</taxon>
        <taxon>Pararcticibacter</taxon>
    </lineage>
</organism>
<gene>
    <name evidence="1" type="ORF">DDR33_14875</name>
</gene>
<sequence length="199" mass="23381">MKANLDYEKRGFARWRANYFAFNFFINKFNDTNQNCKMINVLTAVVLLLNFGYQNVGQSGYKVYPAKLVWPKFTDQAGFTKFWSHDEGVKELYRKLRDDDDYQVYNYGFEISKDGKIYGESWNDESLLLNIINYFKKTSWTPAYRPGCFKCKERVYGMLEISVVPNKKIIKLRIDVGDGVLRGGLKTVSIYTREKKIEE</sequence>
<evidence type="ECO:0000313" key="1">
    <source>
        <dbReference type="EMBL" id="PWG79704.1"/>
    </source>
</evidence>
<reference evidence="1 2" key="1">
    <citation type="submission" date="2018-04" db="EMBL/GenBank/DDBJ databases">
        <title>Pedobacter chongqingensis sp. nov., isolated from a rottenly hemp rope.</title>
        <authorList>
            <person name="Cai Y."/>
        </authorList>
    </citation>
    <scope>NUCLEOTIDE SEQUENCE [LARGE SCALE GENOMIC DNA]</scope>
    <source>
        <strain evidence="1 2">FJ4-8</strain>
    </source>
</reference>
<comment type="caution">
    <text evidence="1">The sequence shown here is derived from an EMBL/GenBank/DDBJ whole genome shotgun (WGS) entry which is preliminary data.</text>
</comment>
<dbReference type="Proteomes" id="UP000245647">
    <property type="component" value="Unassembled WGS sequence"/>
</dbReference>
<accession>A0A2U2PEG2</accession>
<name>A0A2U2PEG2_9SPHI</name>
<dbReference type="AlphaFoldDB" id="A0A2U2PEG2"/>
<protein>
    <submittedName>
        <fullName evidence="1">Uncharacterized protein</fullName>
    </submittedName>
</protein>
<evidence type="ECO:0000313" key="2">
    <source>
        <dbReference type="Proteomes" id="UP000245647"/>
    </source>
</evidence>